<proteinExistence type="predicted"/>
<gene>
    <name evidence="1" type="ORF">MKZ38_006418</name>
</gene>
<evidence type="ECO:0000313" key="1">
    <source>
        <dbReference type="EMBL" id="KAJ2895481.1"/>
    </source>
</evidence>
<dbReference type="PANTHER" id="PTHR33112:SF10">
    <property type="entry name" value="TOL"/>
    <property type="match status" value="1"/>
</dbReference>
<reference evidence="1" key="1">
    <citation type="submission" date="2022-07" db="EMBL/GenBank/DDBJ databases">
        <title>Draft genome sequence of Zalerion maritima ATCC 34329, a (micro)plastics degrading marine fungus.</title>
        <authorList>
            <person name="Paco A."/>
            <person name="Goncalves M.F.M."/>
            <person name="Rocha-Santos T.A.P."/>
            <person name="Alves A."/>
        </authorList>
    </citation>
    <scope>NUCLEOTIDE SEQUENCE</scope>
    <source>
        <strain evidence="1">ATCC 34329</strain>
    </source>
</reference>
<evidence type="ECO:0000313" key="2">
    <source>
        <dbReference type="Proteomes" id="UP001201980"/>
    </source>
</evidence>
<dbReference type="EMBL" id="JAKWBI020000399">
    <property type="protein sequence ID" value="KAJ2895481.1"/>
    <property type="molecule type" value="Genomic_DNA"/>
</dbReference>
<accession>A0AAD5WNF5</accession>
<sequence>MGSQRTTFVGRKSCEGAACERFPAELPSPEHAGDAPLLKIFKLSPADVYNQSTVGRCSQTSSLPSFASPQEVPFHQIWYDIVTQYWRCQLTFGPDKLVAIFGIARYFKLLLNDDIYVAGLWRNHLAAEMSWFRPFSDVRVPDYRRNELLAANRPSIDKYRSRTFSWAAVDFPVRPGYSLSSGILLNVTCVRFRAQAGDAVVAVAEDLFGPFSAPPVEVGVVGNLKQMTLMPVGEKFRVAPPGGTDPAKLKTPSTYLDFDESADSHKLKALEAKALYYMPWQDNRDENKGFGQRLKLFLCLLLELIDPYMGRFRRIGLLRTHLRTDKELYMKYQDRESQLPCALYHEDRGKHEIFIV</sequence>
<dbReference type="AlphaFoldDB" id="A0AAD5WNF5"/>
<dbReference type="Proteomes" id="UP001201980">
    <property type="component" value="Unassembled WGS sequence"/>
</dbReference>
<protein>
    <submittedName>
        <fullName evidence="1">Uncharacterized protein</fullName>
    </submittedName>
</protein>
<name>A0AAD5WNF5_9PEZI</name>
<organism evidence="1 2">
    <name type="scientific">Zalerion maritima</name>
    <dbReference type="NCBI Taxonomy" id="339359"/>
    <lineage>
        <taxon>Eukaryota</taxon>
        <taxon>Fungi</taxon>
        <taxon>Dikarya</taxon>
        <taxon>Ascomycota</taxon>
        <taxon>Pezizomycotina</taxon>
        <taxon>Sordariomycetes</taxon>
        <taxon>Lulworthiomycetidae</taxon>
        <taxon>Lulworthiales</taxon>
        <taxon>Lulworthiaceae</taxon>
        <taxon>Zalerion</taxon>
    </lineage>
</organism>
<comment type="caution">
    <text evidence="1">The sequence shown here is derived from an EMBL/GenBank/DDBJ whole genome shotgun (WGS) entry which is preliminary data.</text>
</comment>
<dbReference type="PANTHER" id="PTHR33112">
    <property type="entry name" value="DOMAIN PROTEIN, PUTATIVE-RELATED"/>
    <property type="match status" value="1"/>
</dbReference>
<keyword evidence="2" id="KW-1185">Reference proteome</keyword>